<dbReference type="OMA" id="VTQLRQY"/>
<feature type="region of interest" description="Disordered" evidence="6">
    <location>
        <begin position="148"/>
        <end position="293"/>
    </location>
</feature>
<keyword evidence="4" id="KW-0508">mRNA splicing</keyword>
<dbReference type="Pfam" id="PF17098">
    <property type="entry name" value="Wtap"/>
    <property type="match status" value="1"/>
</dbReference>
<reference evidence="7" key="1">
    <citation type="submission" date="2014-01" db="EMBL/GenBank/DDBJ databases">
        <title>The genome of the white-rot fungus Pycnoporus cinnabarinus: a basidiomycete model with a versatile arsenal for lignocellulosic biomass breakdown.</title>
        <authorList>
            <person name="Levasseur A."/>
            <person name="Lomascolo A."/>
            <person name="Ruiz-Duenas F.J."/>
            <person name="Uzan E."/>
            <person name="Piumi F."/>
            <person name="Kues U."/>
            <person name="Ram A.F.J."/>
            <person name="Murat C."/>
            <person name="Haon M."/>
            <person name="Benoit I."/>
            <person name="Arfi Y."/>
            <person name="Chevret D."/>
            <person name="Drula E."/>
            <person name="Kwon M.J."/>
            <person name="Gouret P."/>
            <person name="Lesage-Meessen L."/>
            <person name="Lombard V."/>
            <person name="Mariette J."/>
            <person name="Noirot C."/>
            <person name="Park J."/>
            <person name="Patyshakuliyeva A."/>
            <person name="Wieneger R.A.B."/>
            <person name="Wosten H.A.B."/>
            <person name="Martin F."/>
            <person name="Coutinho P.M."/>
            <person name="de Vries R."/>
            <person name="Martinez A.T."/>
            <person name="Klopp C."/>
            <person name="Pontarotti P."/>
            <person name="Henrissat B."/>
            <person name="Record E."/>
        </authorList>
    </citation>
    <scope>NUCLEOTIDE SEQUENCE [LARGE SCALE GENOMIC DNA]</scope>
    <source>
        <strain evidence="7">BRFM137</strain>
    </source>
</reference>
<dbReference type="AlphaFoldDB" id="A0A060SA12"/>
<evidence type="ECO:0000256" key="4">
    <source>
        <dbReference type="ARBA" id="ARBA00023187"/>
    </source>
</evidence>
<evidence type="ECO:0000256" key="6">
    <source>
        <dbReference type="SAM" id="MobiDB-lite"/>
    </source>
</evidence>
<comment type="caution">
    <text evidence="7">The sequence shown here is derived from an EMBL/GenBank/DDBJ whole genome shotgun (WGS) entry which is preliminary data.</text>
</comment>
<dbReference type="GO" id="GO:0005634">
    <property type="term" value="C:nucleus"/>
    <property type="evidence" value="ECO:0007669"/>
    <property type="project" value="UniProtKB-SubCell"/>
</dbReference>
<evidence type="ECO:0000256" key="1">
    <source>
        <dbReference type="ARBA" id="ARBA00004123"/>
    </source>
</evidence>
<dbReference type="OrthoDB" id="3363802at2759"/>
<dbReference type="InterPro" id="IPR033757">
    <property type="entry name" value="WTAP"/>
</dbReference>
<evidence type="ECO:0000313" key="7">
    <source>
        <dbReference type="EMBL" id="CDO71297.1"/>
    </source>
</evidence>
<dbReference type="Proteomes" id="UP000029665">
    <property type="component" value="Unassembled WGS sequence"/>
</dbReference>
<dbReference type="GO" id="GO:0016556">
    <property type="term" value="P:mRNA modification"/>
    <property type="evidence" value="ECO:0007669"/>
    <property type="project" value="InterPro"/>
</dbReference>
<feature type="compositionally biased region" description="Polar residues" evidence="6">
    <location>
        <begin position="196"/>
        <end position="209"/>
    </location>
</feature>
<dbReference type="GO" id="GO:0006397">
    <property type="term" value="P:mRNA processing"/>
    <property type="evidence" value="ECO:0007669"/>
    <property type="project" value="UniProtKB-KW"/>
</dbReference>
<feature type="compositionally biased region" description="Pro residues" evidence="6">
    <location>
        <begin position="153"/>
        <end position="171"/>
    </location>
</feature>
<evidence type="ECO:0000256" key="2">
    <source>
        <dbReference type="ARBA" id="ARBA00010313"/>
    </source>
</evidence>
<dbReference type="EMBL" id="CCBP010000100">
    <property type="protein sequence ID" value="CDO71297.1"/>
    <property type="molecule type" value="Genomic_DNA"/>
</dbReference>
<keyword evidence="5" id="KW-0539">Nucleus</keyword>
<evidence type="ECO:0000256" key="3">
    <source>
        <dbReference type="ARBA" id="ARBA00022664"/>
    </source>
</evidence>
<keyword evidence="8" id="KW-1185">Reference proteome</keyword>
<name>A0A060SA12_PYCCI</name>
<organism evidence="7 8">
    <name type="scientific">Pycnoporus cinnabarinus</name>
    <name type="common">Cinnabar-red polypore</name>
    <name type="synonym">Trametes cinnabarina</name>
    <dbReference type="NCBI Taxonomy" id="5643"/>
    <lineage>
        <taxon>Eukaryota</taxon>
        <taxon>Fungi</taxon>
        <taxon>Dikarya</taxon>
        <taxon>Basidiomycota</taxon>
        <taxon>Agaricomycotina</taxon>
        <taxon>Agaricomycetes</taxon>
        <taxon>Polyporales</taxon>
        <taxon>Polyporaceae</taxon>
        <taxon>Trametes</taxon>
    </lineage>
</organism>
<proteinExistence type="inferred from homology"/>
<comment type="similarity">
    <text evidence="2">Belongs to the fl(2)d family.</text>
</comment>
<dbReference type="STRING" id="5643.A0A060SA12"/>
<dbReference type="HOGENOM" id="CLU_041315_0_0_1"/>
<evidence type="ECO:0000256" key="5">
    <source>
        <dbReference type="ARBA" id="ARBA00023242"/>
    </source>
</evidence>
<protein>
    <submittedName>
        <fullName evidence="7">Uncharacterized protein</fullName>
    </submittedName>
</protein>
<dbReference type="GO" id="GO:0008380">
    <property type="term" value="P:RNA splicing"/>
    <property type="evidence" value="ECO:0007669"/>
    <property type="project" value="UniProtKB-KW"/>
</dbReference>
<evidence type="ECO:0000313" key="8">
    <source>
        <dbReference type="Proteomes" id="UP000029665"/>
    </source>
</evidence>
<comment type="subcellular location">
    <subcellularLocation>
        <location evidence="1">Nucleus</location>
    </subcellularLocation>
</comment>
<sequence>MDLPSPRELELETLLRQRDAQVAELTDEVTYLRQFLAKQPPPSTTEPTTIPPALMSLLLPLLSEHPSPATTGSSTATTALVQRAKILQEENDELYELLKTGETGRLKEDVRALRRVVQKLEGALRESHQVIASLSAELEKSQDALLQAHGRQPHPPHQPSPAPRTYQPPPHLAMGANGSGKLPPTAPRAHKKPRLSESQLSPTASNTSLPLPPKPHLSAANSTPRGVSRDSRASVDRKPADTVKMEVDDDMRSRPRSPVRERDRPPHHDKERDKDRDRERDRQSDRAKNHAGGTIEIIMVKRRSSGRSTIELTSIRQRCPLNSWRHVISTPSHNCRPLPFLQAETSNKPSEQTLDRVPGHTTLPAFIVSNTQACRAGHIHQEPPLGLNAEQGLDVLGRSI</sequence>
<gene>
    <name evidence="7" type="ORF">BN946_scf184908.g54</name>
</gene>
<dbReference type="GO" id="GO:0000381">
    <property type="term" value="P:regulation of alternative mRNA splicing, via spliceosome"/>
    <property type="evidence" value="ECO:0007669"/>
    <property type="project" value="InterPro"/>
</dbReference>
<accession>A0A060SA12</accession>
<keyword evidence="3" id="KW-0507">mRNA processing</keyword>
<feature type="compositionally biased region" description="Basic and acidic residues" evidence="6">
    <location>
        <begin position="227"/>
        <end position="288"/>
    </location>
</feature>